<dbReference type="AlphaFoldDB" id="A0AAX4KFY2"/>
<feature type="compositionally biased region" description="Polar residues" evidence="2">
    <location>
        <begin position="69"/>
        <end position="85"/>
    </location>
</feature>
<feature type="compositionally biased region" description="Polar residues" evidence="2">
    <location>
        <begin position="329"/>
        <end position="343"/>
    </location>
</feature>
<dbReference type="EMBL" id="CP144089">
    <property type="protein sequence ID" value="WWD04939.1"/>
    <property type="molecule type" value="Genomic_DNA"/>
</dbReference>
<feature type="compositionally biased region" description="Low complexity" evidence="2">
    <location>
        <begin position="43"/>
        <end position="66"/>
    </location>
</feature>
<feature type="compositionally biased region" description="Low complexity" evidence="2">
    <location>
        <begin position="315"/>
        <end position="328"/>
    </location>
</feature>
<feature type="region of interest" description="Disordered" evidence="2">
    <location>
        <begin position="828"/>
        <end position="847"/>
    </location>
</feature>
<feature type="compositionally biased region" description="Polar residues" evidence="2">
    <location>
        <begin position="742"/>
        <end position="751"/>
    </location>
</feature>
<feature type="compositionally biased region" description="Basic residues" evidence="2">
    <location>
        <begin position="107"/>
        <end position="122"/>
    </location>
</feature>
<feature type="compositionally biased region" description="Low complexity" evidence="2">
    <location>
        <begin position="829"/>
        <end position="838"/>
    </location>
</feature>
<feature type="compositionally biased region" description="Polar residues" evidence="2">
    <location>
        <begin position="561"/>
        <end position="576"/>
    </location>
</feature>
<keyword evidence="4" id="KW-1185">Reference proteome</keyword>
<dbReference type="Proteomes" id="UP001358614">
    <property type="component" value="Chromosome 1"/>
</dbReference>
<feature type="compositionally biased region" description="Low complexity" evidence="2">
    <location>
        <begin position="612"/>
        <end position="625"/>
    </location>
</feature>
<proteinExistence type="predicted"/>
<reference evidence="3 4" key="1">
    <citation type="submission" date="2024-01" db="EMBL/GenBank/DDBJ databases">
        <title>Comparative genomics of Cryptococcus and Kwoniella reveals pathogenesis evolution and contrasting modes of karyotype evolution via chromosome fusion or intercentromeric recombination.</title>
        <authorList>
            <person name="Coelho M.A."/>
            <person name="David-Palma M."/>
            <person name="Shea T."/>
            <person name="Bowers K."/>
            <person name="McGinley-Smith S."/>
            <person name="Mohammad A.W."/>
            <person name="Gnirke A."/>
            <person name="Yurkov A.M."/>
            <person name="Nowrousian M."/>
            <person name="Sun S."/>
            <person name="Cuomo C.A."/>
            <person name="Heitman J."/>
        </authorList>
    </citation>
    <scope>NUCLEOTIDE SEQUENCE [LARGE SCALE GENOMIC DNA]</scope>
    <source>
        <strain evidence="3 4">PYCC6329</strain>
    </source>
</reference>
<feature type="compositionally biased region" description="Basic and acidic residues" evidence="2">
    <location>
        <begin position="347"/>
        <end position="371"/>
    </location>
</feature>
<evidence type="ECO:0008006" key="5">
    <source>
        <dbReference type="Google" id="ProtNLM"/>
    </source>
</evidence>
<feature type="coiled-coil region" evidence="1">
    <location>
        <begin position="786"/>
        <end position="820"/>
    </location>
</feature>
<keyword evidence="1" id="KW-0175">Coiled coil</keyword>
<dbReference type="GeneID" id="91101814"/>
<feature type="region of interest" description="Disordered" evidence="2">
    <location>
        <begin position="1"/>
        <end position="466"/>
    </location>
</feature>
<gene>
    <name evidence="3" type="ORF">V865_003010</name>
</gene>
<accession>A0AAX4KFY2</accession>
<feature type="compositionally biased region" description="Low complexity" evidence="2">
    <location>
        <begin position="269"/>
        <end position="279"/>
    </location>
</feature>
<feature type="compositionally biased region" description="Low complexity" evidence="2">
    <location>
        <begin position="1"/>
        <end position="14"/>
    </location>
</feature>
<feature type="compositionally biased region" description="Acidic residues" evidence="2">
    <location>
        <begin position="510"/>
        <end position="523"/>
    </location>
</feature>
<feature type="compositionally biased region" description="Low complexity" evidence="2">
    <location>
        <begin position="577"/>
        <end position="593"/>
    </location>
</feature>
<dbReference type="RefSeq" id="XP_066082906.1">
    <property type="nucleotide sequence ID" value="XM_066226809.1"/>
</dbReference>
<feature type="compositionally biased region" description="Low complexity" evidence="2">
    <location>
        <begin position="642"/>
        <end position="661"/>
    </location>
</feature>
<sequence>MSSVAHESSSSSSGSEEEKRAQRLASAKKKLQTYRASRSSENPDSTPMVSWSSSSSKPPSPTKMMPLTTEASINSPFTFPQSHSRSSSKGKGKDIELDQPVKSITGGHRHKRSDSQAHRRQRSSIAISSSMTLGQGLSRPSVMGVFDGPKEIITTPATPLLDSPDIPPEPRILPDENHEEVAARLSTFSFGSKPPMSTFPPKRRQQQPLLSSQSLFSQDSFPSTSPLASPTASASAPNLNRLSTPSSRPPSFLLTHPTPLAFGSPTPSNPAGSSLASLPSSPPTPARKRHSHTRSNSISLPNLKLSGARPTSLGIPTSIPSSPCSPTSVGDSASRSRLSSPITGQRLKFEPSGRGAEAEKERQESRRKALEKLTGGPSAASRSPVVEPQIAEISLPDLDDEDSSSVASSNRPLSGAFGSGSGSNFFSRPSSLTLPPLTASTTSSASAISSSTFSWGSPNEQQSPVERWSGFGFGLAKEYGKDDGMNFGMDLSTAMAKRPSINRQLSALAEVDESEEDEGDFADNEAPTEMVRTFSDEPESLISSFPVEPTPSRLRELRLGSMTSSTPRQESMDSVHSFSFPRQSSASPSASSPTKGYGSIGRGRPKPLTIGSTSSTPSNMSTPKSAGFPSRKRTAPGSGSRGSSISYKKGDSSSSSHDLSIGNGRNVFSPESVTSPPLHPTSPKLSGWGNSSASRSTTRPCPRPRTLVGLGIDNTGSGRVLGELDEVDEEYSPFPGAVSMWTSPVPDNNDTIHPYRDEGFGIHDRRDSFADEATWRDVQLDMEIEREALKEDVELLKIRCASLEEKLEMERKESTVLRERVRKLGDRLSSVSSVPTDRSSSDSHAAESRLIAEMREQLFNLTTSLEAERRAKEAALSKLAEMQRPAQPPSLFDVAVDDESVFTAKSEHQVLLTPSIASHVITPPSPLAQLASSPPMEGSKQSTPDPNLARMKGWGFPRDPSPVKSNQSKRESFFGLSTVLKRSVSADETETHNGVDLPCFVLPNQTPTSTTLGASSTLISFSYDQQQQDEYTPRSVSEPITKLAENPSSEVDTEADMGFTNSAVSFISSYLPKHSPSLDLKRSDVHIQQRYIEKDNQLYKVSMEIGELEKSTLDFRGCCKCCTGTVIEL</sequence>
<feature type="compositionally biased region" description="Low complexity" evidence="2">
    <location>
        <begin position="206"/>
        <end position="240"/>
    </location>
</feature>
<feature type="region of interest" description="Disordered" evidence="2">
    <location>
        <begin position="742"/>
        <end position="761"/>
    </location>
</feature>
<feature type="compositionally biased region" description="Polar residues" evidence="2">
    <location>
        <begin position="455"/>
        <end position="464"/>
    </location>
</feature>
<evidence type="ECO:0000256" key="2">
    <source>
        <dbReference type="SAM" id="MobiDB-lite"/>
    </source>
</evidence>
<name>A0AAX4KFY2_9TREE</name>
<evidence type="ECO:0000313" key="3">
    <source>
        <dbReference type="EMBL" id="WWD04939.1"/>
    </source>
</evidence>
<feature type="compositionally biased region" description="Basic and acidic residues" evidence="2">
    <location>
        <begin position="172"/>
        <end position="182"/>
    </location>
</feature>
<evidence type="ECO:0000313" key="4">
    <source>
        <dbReference type="Proteomes" id="UP001358614"/>
    </source>
</evidence>
<organism evidence="3 4">
    <name type="scientific">Kwoniella europaea PYCC6329</name>
    <dbReference type="NCBI Taxonomy" id="1423913"/>
    <lineage>
        <taxon>Eukaryota</taxon>
        <taxon>Fungi</taxon>
        <taxon>Dikarya</taxon>
        <taxon>Basidiomycota</taxon>
        <taxon>Agaricomycotina</taxon>
        <taxon>Tremellomycetes</taxon>
        <taxon>Tremellales</taxon>
        <taxon>Cryptococcaceae</taxon>
        <taxon>Kwoniella</taxon>
    </lineage>
</organism>
<dbReference type="KEGG" id="ker:91101814"/>
<feature type="region of interest" description="Disordered" evidence="2">
    <location>
        <begin position="509"/>
        <end position="719"/>
    </location>
</feature>
<feature type="compositionally biased region" description="Low complexity" evidence="2">
    <location>
        <begin position="422"/>
        <end position="454"/>
    </location>
</feature>
<evidence type="ECO:0000256" key="1">
    <source>
        <dbReference type="SAM" id="Coils"/>
    </source>
</evidence>
<feature type="compositionally biased region" description="Low complexity" evidence="2">
    <location>
        <begin position="691"/>
        <end position="706"/>
    </location>
</feature>
<feature type="region of interest" description="Disordered" evidence="2">
    <location>
        <begin position="925"/>
        <end position="969"/>
    </location>
</feature>
<protein>
    <recommendedName>
        <fullName evidence="5">GDP/GTP exchange factor Sec2 N-terminal domain-containing protein</fullName>
    </recommendedName>
</protein>